<accession>A0ABW1MTX9</accession>
<gene>
    <name evidence="6" type="ORF">ACFP4F_30545</name>
</gene>
<dbReference type="PANTHER" id="PTHR47506">
    <property type="entry name" value="TRANSCRIPTIONAL REGULATORY PROTEIN"/>
    <property type="match status" value="1"/>
</dbReference>
<dbReference type="SUPFAM" id="SSF46689">
    <property type="entry name" value="Homeodomain-like"/>
    <property type="match status" value="1"/>
</dbReference>
<evidence type="ECO:0000256" key="4">
    <source>
        <dbReference type="PROSITE-ProRule" id="PRU00335"/>
    </source>
</evidence>
<evidence type="ECO:0000256" key="2">
    <source>
        <dbReference type="ARBA" id="ARBA00023125"/>
    </source>
</evidence>
<evidence type="ECO:0000256" key="3">
    <source>
        <dbReference type="ARBA" id="ARBA00023163"/>
    </source>
</evidence>
<sequence>MTRSGGQETRVRILRTAAELFRRQGYGATGLNQILSASGAPKGSLYFHFPGGKEQLAAEATALAGRDLGERMAAAVAAADGPRAAVTALGDVLADGLAASGYRDGCPVATVALEQAGEAGPIQDACAATYEGWLAGLREQLKSWGAPEDTAAELADLALSSVQGALLLAQVRRDVGVLHTIAGQVGAHIEARLATVTTGGAA</sequence>
<evidence type="ECO:0000313" key="7">
    <source>
        <dbReference type="Proteomes" id="UP001596139"/>
    </source>
</evidence>
<reference evidence="7" key="1">
    <citation type="journal article" date="2019" name="Int. J. Syst. Evol. Microbiol.">
        <title>The Global Catalogue of Microorganisms (GCM) 10K type strain sequencing project: providing services to taxonomists for standard genome sequencing and annotation.</title>
        <authorList>
            <consortium name="The Broad Institute Genomics Platform"/>
            <consortium name="The Broad Institute Genome Sequencing Center for Infectious Disease"/>
            <person name="Wu L."/>
            <person name="Ma J."/>
        </authorList>
    </citation>
    <scope>NUCLEOTIDE SEQUENCE [LARGE SCALE GENOMIC DNA]</scope>
    <source>
        <strain evidence="7">CGMCC 1.15180</strain>
    </source>
</reference>
<keyword evidence="7" id="KW-1185">Reference proteome</keyword>
<organism evidence="6 7">
    <name type="scientific">Streptomyces ochraceiscleroticus</name>
    <dbReference type="NCBI Taxonomy" id="47761"/>
    <lineage>
        <taxon>Bacteria</taxon>
        <taxon>Bacillati</taxon>
        <taxon>Actinomycetota</taxon>
        <taxon>Actinomycetes</taxon>
        <taxon>Kitasatosporales</taxon>
        <taxon>Streptomycetaceae</taxon>
        <taxon>Streptomyces</taxon>
    </lineage>
</organism>
<keyword evidence="3" id="KW-0804">Transcription</keyword>
<evidence type="ECO:0000259" key="5">
    <source>
        <dbReference type="PROSITE" id="PS50977"/>
    </source>
</evidence>
<dbReference type="SUPFAM" id="SSF48498">
    <property type="entry name" value="Tetracyclin repressor-like, C-terminal domain"/>
    <property type="match status" value="1"/>
</dbReference>
<dbReference type="InterPro" id="IPR001647">
    <property type="entry name" value="HTH_TetR"/>
</dbReference>
<dbReference type="EMBL" id="JBHSPX010000008">
    <property type="protein sequence ID" value="MFC6066857.1"/>
    <property type="molecule type" value="Genomic_DNA"/>
</dbReference>
<proteinExistence type="predicted"/>
<protein>
    <submittedName>
        <fullName evidence="6">TetR/AcrR family transcriptional regulator</fullName>
    </submittedName>
</protein>
<feature type="DNA-binding region" description="H-T-H motif" evidence="4">
    <location>
        <begin position="30"/>
        <end position="49"/>
    </location>
</feature>
<dbReference type="Proteomes" id="UP001596139">
    <property type="component" value="Unassembled WGS sequence"/>
</dbReference>
<dbReference type="PRINTS" id="PR00455">
    <property type="entry name" value="HTHTETR"/>
</dbReference>
<dbReference type="RefSeq" id="WP_037800791.1">
    <property type="nucleotide sequence ID" value="NZ_JBHSPX010000008.1"/>
</dbReference>
<comment type="caution">
    <text evidence="6">The sequence shown here is derived from an EMBL/GenBank/DDBJ whole genome shotgun (WGS) entry which is preliminary data.</text>
</comment>
<keyword evidence="2 4" id="KW-0238">DNA-binding</keyword>
<keyword evidence="1" id="KW-0805">Transcription regulation</keyword>
<dbReference type="PANTHER" id="PTHR47506:SF3">
    <property type="entry name" value="HTH-TYPE TRANSCRIPTIONAL REGULATOR LMRA"/>
    <property type="match status" value="1"/>
</dbReference>
<dbReference type="PROSITE" id="PS50977">
    <property type="entry name" value="HTH_TETR_2"/>
    <property type="match status" value="1"/>
</dbReference>
<name>A0ABW1MTX9_9ACTN</name>
<evidence type="ECO:0000256" key="1">
    <source>
        <dbReference type="ARBA" id="ARBA00023015"/>
    </source>
</evidence>
<evidence type="ECO:0000313" key="6">
    <source>
        <dbReference type="EMBL" id="MFC6066857.1"/>
    </source>
</evidence>
<dbReference type="Gene3D" id="1.10.357.10">
    <property type="entry name" value="Tetracycline Repressor, domain 2"/>
    <property type="match status" value="1"/>
</dbReference>
<dbReference type="InterPro" id="IPR054156">
    <property type="entry name" value="YxaF_TetR_C"/>
</dbReference>
<feature type="domain" description="HTH tetR-type" evidence="5">
    <location>
        <begin position="7"/>
        <end position="67"/>
    </location>
</feature>
<dbReference type="InterPro" id="IPR036271">
    <property type="entry name" value="Tet_transcr_reg_TetR-rel_C_sf"/>
</dbReference>
<dbReference type="Pfam" id="PF00440">
    <property type="entry name" value="TetR_N"/>
    <property type="match status" value="1"/>
</dbReference>
<dbReference type="Pfam" id="PF21993">
    <property type="entry name" value="TetR_C_13_2"/>
    <property type="match status" value="1"/>
</dbReference>
<dbReference type="InterPro" id="IPR009057">
    <property type="entry name" value="Homeodomain-like_sf"/>
</dbReference>